<evidence type="ECO:0000259" key="1">
    <source>
        <dbReference type="Pfam" id="PF06985"/>
    </source>
</evidence>
<dbReference type="PANTHER" id="PTHR24148">
    <property type="entry name" value="ANKYRIN REPEAT DOMAIN-CONTAINING PROTEIN 39 HOMOLOG-RELATED"/>
    <property type="match status" value="1"/>
</dbReference>
<accession>A0ABR0EMM4</accession>
<evidence type="ECO:0000313" key="2">
    <source>
        <dbReference type="EMBL" id="KAK4502619.1"/>
    </source>
</evidence>
<keyword evidence="3" id="KW-1185">Reference proteome</keyword>
<organism evidence="2 3">
    <name type="scientific">Zasmidium cellare</name>
    <name type="common">Wine cellar mold</name>
    <name type="synonym">Racodium cellare</name>
    <dbReference type="NCBI Taxonomy" id="395010"/>
    <lineage>
        <taxon>Eukaryota</taxon>
        <taxon>Fungi</taxon>
        <taxon>Dikarya</taxon>
        <taxon>Ascomycota</taxon>
        <taxon>Pezizomycotina</taxon>
        <taxon>Dothideomycetes</taxon>
        <taxon>Dothideomycetidae</taxon>
        <taxon>Mycosphaerellales</taxon>
        <taxon>Mycosphaerellaceae</taxon>
        <taxon>Zasmidium</taxon>
    </lineage>
</organism>
<name>A0ABR0EMM4_ZASCE</name>
<evidence type="ECO:0000313" key="3">
    <source>
        <dbReference type="Proteomes" id="UP001305779"/>
    </source>
</evidence>
<proteinExistence type="predicted"/>
<dbReference type="PANTHER" id="PTHR24148:SF64">
    <property type="entry name" value="HETEROKARYON INCOMPATIBILITY DOMAIN-CONTAINING PROTEIN"/>
    <property type="match status" value="1"/>
</dbReference>
<dbReference type="Pfam" id="PF06985">
    <property type="entry name" value="HET"/>
    <property type="match status" value="1"/>
</dbReference>
<dbReference type="Proteomes" id="UP001305779">
    <property type="component" value="Unassembled WGS sequence"/>
</dbReference>
<sequence length="620" mass="69807">MTEHKTCPTCIFCDAGISCNSPGVSGSSKPDNACAELPLEIECPKAQDQQAALLYGSLEPLETWQIRILELQPGRYDAPLVGRLFNADILFRDGVVEHGTKRRYQYIAISYFWGEDQTPRHLLGCNGIEYPIPSEAYRALHRARDSSTPVCVWIDTVCINQHDERDKSSQVARMRYTYQYASKVAVYLGELSKSGQTVTPAEKGAKDFFDFLKEYWPLQSTIANLREVSWDCTVDGVPPMCTNHTSLLQYDLPEFLQLKWFNRIWVMQEVWAARSIEAHYGEMRLPWAALKSFENLMLSAARHNGASPHLDLKLSLQLLCAKLRRLVIGTPIDHAAADMDQLPWRGFSNLDQNILNVMHRSQGAEYSCVHDCIYGLLSMTSVKVLHNKNGSQSNGFFVSYAEHPATTFIRLAEYIIQRDDNFDLLLSSSAFPRLHSDAGEVEGCTLPSWVPDWRFPVGPTASSSWAPVTLLQDTFAVHGVLRCRGFILGAISSWCPYKETQFFYTIDLDTTVATVEWTHRLVREDTEPQYHAPCTLMRGDAVAVLEQLVNCIVLLRPAGTAPTSSAEAWQYIGHLGHMKDEEAELSGRGTEPSNTDLDYRALERGLEEPELNDLKVIDLV</sequence>
<gene>
    <name evidence="2" type="ORF">PRZ48_006045</name>
</gene>
<dbReference type="InterPro" id="IPR052895">
    <property type="entry name" value="HetReg/Transcr_Mod"/>
</dbReference>
<reference evidence="2 3" key="1">
    <citation type="journal article" date="2023" name="G3 (Bethesda)">
        <title>A chromosome-level genome assembly of Zasmidium syzygii isolated from banana leaves.</title>
        <authorList>
            <person name="van Westerhoven A.C."/>
            <person name="Mehrabi R."/>
            <person name="Talebi R."/>
            <person name="Steentjes M.B.F."/>
            <person name="Corcolon B."/>
            <person name="Chong P.A."/>
            <person name="Kema G.H.J."/>
            <person name="Seidl M.F."/>
        </authorList>
    </citation>
    <scope>NUCLEOTIDE SEQUENCE [LARGE SCALE GENOMIC DNA]</scope>
    <source>
        <strain evidence="2 3">P124</strain>
    </source>
</reference>
<comment type="caution">
    <text evidence="2">The sequence shown here is derived from an EMBL/GenBank/DDBJ whole genome shotgun (WGS) entry which is preliminary data.</text>
</comment>
<protein>
    <recommendedName>
        <fullName evidence="1">Heterokaryon incompatibility domain-containing protein</fullName>
    </recommendedName>
</protein>
<feature type="domain" description="Heterokaryon incompatibility" evidence="1">
    <location>
        <begin position="106"/>
        <end position="269"/>
    </location>
</feature>
<dbReference type="InterPro" id="IPR010730">
    <property type="entry name" value="HET"/>
</dbReference>
<dbReference type="EMBL" id="JAXOVC010000004">
    <property type="protein sequence ID" value="KAK4502619.1"/>
    <property type="molecule type" value="Genomic_DNA"/>
</dbReference>